<dbReference type="InterPro" id="IPR020843">
    <property type="entry name" value="ER"/>
</dbReference>
<dbReference type="Gene3D" id="3.90.180.10">
    <property type="entry name" value="Medium-chain alcohol dehydrogenases, catalytic domain"/>
    <property type="match status" value="1"/>
</dbReference>
<dbReference type="InterPro" id="IPR051603">
    <property type="entry name" value="Zinc-ADH_QOR/CCCR"/>
</dbReference>
<dbReference type="EMBL" id="BAABHS010000010">
    <property type="protein sequence ID" value="GAA4965699.1"/>
    <property type="molecule type" value="Genomic_DNA"/>
</dbReference>
<name>A0ABP9HAP7_9ACTN</name>
<evidence type="ECO:0000256" key="3">
    <source>
        <dbReference type="ARBA" id="ARBA00022490"/>
    </source>
</evidence>
<dbReference type="InterPro" id="IPR002364">
    <property type="entry name" value="Quin_OxRdtase/zeta-crystal_CS"/>
</dbReference>
<evidence type="ECO:0000256" key="5">
    <source>
        <dbReference type="ARBA" id="ARBA00022884"/>
    </source>
</evidence>
<feature type="domain" description="Enoyl reductase (ER)" evidence="6">
    <location>
        <begin position="10"/>
        <end position="307"/>
    </location>
</feature>
<evidence type="ECO:0000256" key="2">
    <source>
        <dbReference type="ARBA" id="ARBA00011881"/>
    </source>
</evidence>
<evidence type="ECO:0000313" key="8">
    <source>
        <dbReference type="Proteomes" id="UP001500466"/>
    </source>
</evidence>
<dbReference type="SUPFAM" id="SSF50129">
    <property type="entry name" value="GroES-like"/>
    <property type="match status" value="1"/>
</dbReference>
<dbReference type="InterPro" id="IPR036291">
    <property type="entry name" value="NAD(P)-bd_dom_sf"/>
</dbReference>
<dbReference type="SMART" id="SM00829">
    <property type="entry name" value="PKS_ER"/>
    <property type="match status" value="1"/>
</dbReference>
<evidence type="ECO:0000256" key="1">
    <source>
        <dbReference type="ARBA" id="ARBA00004496"/>
    </source>
</evidence>
<dbReference type="CDD" id="cd05289">
    <property type="entry name" value="MDR_like_2"/>
    <property type="match status" value="1"/>
</dbReference>
<comment type="caution">
    <text evidence="7">The sequence shown here is derived from an EMBL/GenBank/DDBJ whole genome shotgun (WGS) entry which is preliminary data.</text>
</comment>
<comment type="subcellular location">
    <subcellularLocation>
        <location evidence="1">Cytoplasm</location>
    </subcellularLocation>
</comment>
<dbReference type="InterPro" id="IPR013154">
    <property type="entry name" value="ADH-like_N"/>
</dbReference>
<sequence>MHAIAFADFGPPDVLRPVDLPVPAVDPAADPTAVRVAVRAAGVMPFDTGVRAGEFPRSLTPGLPEHPVVPGNEFAGVVDEAGPQSGFAVGDEVFGFTTLGAYAEYVLVPSANLARKPAAMPWTVAAALPGNGQGAHMALRELKVGPGDTVLIHAAAGGLGTLALQLARAWGATTVIGTASEANHAYLRELGAVPVRYGPGLADRVRAVAPDGVDAVLDGAGREALLASVELARDRDRIVTMIDDATARELGLREWTPSRDARRLVDLADLWSRGELRVHLRAVLPLAEAADAHRLVERGHGRGKVVLAVDAS</sequence>
<keyword evidence="5" id="KW-0694">RNA-binding</keyword>
<keyword evidence="3" id="KW-0963">Cytoplasm</keyword>
<dbReference type="PANTHER" id="PTHR44154">
    <property type="entry name" value="QUINONE OXIDOREDUCTASE"/>
    <property type="match status" value="1"/>
</dbReference>
<evidence type="ECO:0000256" key="4">
    <source>
        <dbReference type="ARBA" id="ARBA00022857"/>
    </source>
</evidence>
<dbReference type="PANTHER" id="PTHR44154:SF1">
    <property type="entry name" value="QUINONE OXIDOREDUCTASE"/>
    <property type="match status" value="1"/>
</dbReference>
<dbReference type="Proteomes" id="UP001500466">
    <property type="component" value="Unassembled WGS sequence"/>
</dbReference>
<dbReference type="PROSITE" id="PS01162">
    <property type="entry name" value="QOR_ZETA_CRYSTAL"/>
    <property type="match status" value="1"/>
</dbReference>
<keyword evidence="8" id="KW-1185">Reference proteome</keyword>
<accession>A0ABP9HAP7</accession>
<dbReference type="Gene3D" id="3.40.50.720">
    <property type="entry name" value="NAD(P)-binding Rossmann-like Domain"/>
    <property type="match status" value="1"/>
</dbReference>
<evidence type="ECO:0000259" key="6">
    <source>
        <dbReference type="SMART" id="SM00829"/>
    </source>
</evidence>
<organism evidence="7 8">
    <name type="scientific">Yinghuangia aomiensis</name>
    <dbReference type="NCBI Taxonomy" id="676205"/>
    <lineage>
        <taxon>Bacteria</taxon>
        <taxon>Bacillati</taxon>
        <taxon>Actinomycetota</taxon>
        <taxon>Actinomycetes</taxon>
        <taxon>Kitasatosporales</taxon>
        <taxon>Streptomycetaceae</taxon>
        <taxon>Yinghuangia</taxon>
    </lineage>
</organism>
<protein>
    <submittedName>
        <fullName evidence="7">NADP-dependent oxidoreductase</fullName>
    </submittedName>
</protein>
<dbReference type="InterPro" id="IPR011032">
    <property type="entry name" value="GroES-like_sf"/>
</dbReference>
<gene>
    <name evidence="7" type="ORF">GCM10023205_32590</name>
</gene>
<dbReference type="Pfam" id="PF08240">
    <property type="entry name" value="ADH_N"/>
    <property type="match status" value="1"/>
</dbReference>
<dbReference type="RefSeq" id="WP_345676197.1">
    <property type="nucleotide sequence ID" value="NZ_BAABHS010000010.1"/>
</dbReference>
<comment type="subunit">
    <text evidence="2">Homotetramer.</text>
</comment>
<evidence type="ECO:0000313" key="7">
    <source>
        <dbReference type="EMBL" id="GAA4965699.1"/>
    </source>
</evidence>
<keyword evidence="4" id="KW-0521">NADP</keyword>
<dbReference type="Pfam" id="PF13602">
    <property type="entry name" value="ADH_zinc_N_2"/>
    <property type="match status" value="1"/>
</dbReference>
<reference evidence="8" key="1">
    <citation type="journal article" date="2019" name="Int. J. Syst. Evol. Microbiol.">
        <title>The Global Catalogue of Microorganisms (GCM) 10K type strain sequencing project: providing services to taxonomists for standard genome sequencing and annotation.</title>
        <authorList>
            <consortium name="The Broad Institute Genomics Platform"/>
            <consortium name="The Broad Institute Genome Sequencing Center for Infectious Disease"/>
            <person name="Wu L."/>
            <person name="Ma J."/>
        </authorList>
    </citation>
    <scope>NUCLEOTIDE SEQUENCE [LARGE SCALE GENOMIC DNA]</scope>
    <source>
        <strain evidence="8">JCM 17986</strain>
    </source>
</reference>
<dbReference type="SUPFAM" id="SSF51735">
    <property type="entry name" value="NAD(P)-binding Rossmann-fold domains"/>
    <property type="match status" value="1"/>
</dbReference>
<proteinExistence type="predicted"/>